<dbReference type="SUPFAM" id="SSF53271">
    <property type="entry name" value="PRTase-like"/>
    <property type="match status" value="1"/>
</dbReference>
<dbReference type="Gene3D" id="3.40.50.2020">
    <property type="match status" value="1"/>
</dbReference>
<evidence type="ECO:0008006" key="3">
    <source>
        <dbReference type="Google" id="ProtNLM"/>
    </source>
</evidence>
<organism evidence="1 2">
    <name type="scientific">Actinomycetospora aeridis</name>
    <dbReference type="NCBI Taxonomy" id="3129231"/>
    <lineage>
        <taxon>Bacteria</taxon>
        <taxon>Bacillati</taxon>
        <taxon>Actinomycetota</taxon>
        <taxon>Actinomycetes</taxon>
        <taxon>Pseudonocardiales</taxon>
        <taxon>Pseudonocardiaceae</taxon>
        <taxon>Actinomycetospora</taxon>
    </lineage>
</organism>
<evidence type="ECO:0000313" key="1">
    <source>
        <dbReference type="EMBL" id="MEJ2885392.1"/>
    </source>
</evidence>
<keyword evidence="2" id="KW-1185">Reference proteome</keyword>
<comment type="caution">
    <text evidence="1">The sequence shown here is derived from an EMBL/GenBank/DDBJ whole genome shotgun (WGS) entry which is preliminary data.</text>
</comment>
<protein>
    <recommendedName>
        <fullName evidence="3">Amidophosphoribosyltransferase</fullName>
    </recommendedName>
</protein>
<dbReference type="InterPro" id="IPR051910">
    <property type="entry name" value="ComF/GntX_DNA_util-trans"/>
</dbReference>
<evidence type="ECO:0000313" key="2">
    <source>
        <dbReference type="Proteomes" id="UP001370100"/>
    </source>
</evidence>
<dbReference type="RefSeq" id="WP_337711876.1">
    <property type="nucleotide sequence ID" value="NZ_JBBEGL010000001.1"/>
</dbReference>
<name>A0ABU8MZ39_9PSEU</name>
<dbReference type="EMBL" id="JBBEGL010000001">
    <property type="protein sequence ID" value="MEJ2885392.1"/>
    <property type="molecule type" value="Genomic_DNA"/>
</dbReference>
<gene>
    <name evidence="1" type="ORF">WCD41_02945</name>
</gene>
<dbReference type="Proteomes" id="UP001370100">
    <property type="component" value="Unassembled WGS sequence"/>
</dbReference>
<accession>A0ABU8MZ39</accession>
<reference evidence="1 2" key="1">
    <citation type="submission" date="2024-03" db="EMBL/GenBank/DDBJ databases">
        <title>Actinomycetospora sp. OC33-EN06, a novel actinomycete isolated from wild orchid (Aerides multiflora).</title>
        <authorList>
            <person name="Suriyachadkun C."/>
        </authorList>
    </citation>
    <scope>NUCLEOTIDE SEQUENCE [LARGE SCALE GENOMIC DNA]</scope>
    <source>
        <strain evidence="1 2">OC33-EN06</strain>
    </source>
</reference>
<proteinExistence type="predicted"/>
<dbReference type="PANTHER" id="PTHR47505">
    <property type="entry name" value="DNA UTILIZATION PROTEIN YHGH"/>
    <property type="match status" value="1"/>
</dbReference>
<sequence>MPVRPALLALADLLLPAPCAGCGRDGERWCAACRDRWRTPALLDVPGLPPVLALAPYAGSAREVLLSYKERGRRELARPLATVVADALRAGEVPPAALVPAPSRPAAARARGGDHVLRLARAVVAGSTGTGSTVTGGVPCVSRALALGRGAADAVGLDAAARADNLARHLRLRPRGLPPPGVAVALLDDVLTTGATARAATGLLAAAGRPVDVVVVLTVAGARGRRSLVRVSAGGEPPGHPGGRRHAG</sequence>
<dbReference type="PANTHER" id="PTHR47505:SF1">
    <property type="entry name" value="DNA UTILIZATION PROTEIN YHGH"/>
    <property type="match status" value="1"/>
</dbReference>
<dbReference type="InterPro" id="IPR029057">
    <property type="entry name" value="PRTase-like"/>
</dbReference>